<evidence type="ECO:0000313" key="4">
    <source>
        <dbReference type="EMBL" id="KXS13448.1"/>
    </source>
</evidence>
<evidence type="ECO:0000259" key="3">
    <source>
        <dbReference type="Pfam" id="PF00561"/>
    </source>
</evidence>
<evidence type="ECO:0000256" key="2">
    <source>
        <dbReference type="ARBA" id="ARBA00038334"/>
    </source>
</evidence>
<gene>
    <name evidence="4" type="ORF">M427DRAFT_367133</name>
</gene>
<dbReference type="EMBL" id="KQ965777">
    <property type="protein sequence ID" value="KXS13448.1"/>
    <property type="molecule type" value="Genomic_DNA"/>
</dbReference>
<dbReference type="Gene3D" id="3.40.50.1820">
    <property type="entry name" value="alpha/beta hydrolase"/>
    <property type="match status" value="1"/>
</dbReference>
<dbReference type="OrthoDB" id="408373at2759"/>
<sequence length="364" mass="40859">MSDSAKAVEISDKVFTGPAPRNHTTYYLETGLPSSTTIFFVHGWPELSISWRHQLTTFAGLGFHCVAPDMRGYGKSGLYSTHDAYRMEEIVQDMLELIDHLGKEQVILVGHDWGSPAVGYFVSHHPERTLAAAFLCVPYFSKGFSLKELVPTVDRKIYPEAEFPLGQWDYQKFYEESFEKAESEFNNANPTDLLRALYRAGDPSGAGKPVFTAYITKLGGWFPGGIPAGIPRDDNVMSEEDEPIYLDAIMRSKFFGGHSWYMNHAANTEYASRAVNGGNLDMPVLMIHARYDWVCETVENTKMMEDMRASCANLSEAVVDTGHWCEKEKPMQVNAALARWLAVECPPLWIKDGTKVLRKLGTSM</sequence>
<dbReference type="Proteomes" id="UP000070544">
    <property type="component" value="Unassembled WGS sequence"/>
</dbReference>
<evidence type="ECO:0000313" key="5">
    <source>
        <dbReference type="Proteomes" id="UP000070544"/>
    </source>
</evidence>
<dbReference type="SUPFAM" id="SSF53474">
    <property type="entry name" value="alpha/beta-Hydrolases"/>
    <property type="match status" value="1"/>
</dbReference>
<reference evidence="4 5" key="1">
    <citation type="journal article" date="2015" name="Genome Biol. Evol.">
        <title>Phylogenomic analyses indicate that early fungi evolved digesting cell walls of algal ancestors of land plants.</title>
        <authorList>
            <person name="Chang Y."/>
            <person name="Wang S."/>
            <person name="Sekimoto S."/>
            <person name="Aerts A.L."/>
            <person name="Choi C."/>
            <person name="Clum A."/>
            <person name="LaButti K.M."/>
            <person name="Lindquist E.A."/>
            <person name="Yee Ngan C."/>
            <person name="Ohm R.A."/>
            <person name="Salamov A.A."/>
            <person name="Grigoriev I.V."/>
            <person name="Spatafora J.W."/>
            <person name="Berbee M.L."/>
        </authorList>
    </citation>
    <scope>NUCLEOTIDE SEQUENCE [LARGE SCALE GENOMIC DNA]</scope>
    <source>
        <strain evidence="4 5">JEL478</strain>
    </source>
</reference>
<dbReference type="OMA" id="EFGQWDY"/>
<dbReference type="InterPro" id="IPR029058">
    <property type="entry name" value="AB_hydrolase_fold"/>
</dbReference>
<protein>
    <submittedName>
        <fullName evidence="4">Alpha/beta hydrolase fold protein</fullName>
    </submittedName>
</protein>
<dbReference type="STRING" id="1344416.A0A139A9T8"/>
<organism evidence="4 5">
    <name type="scientific">Gonapodya prolifera (strain JEL478)</name>
    <name type="common">Monoblepharis prolifera</name>
    <dbReference type="NCBI Taxonomy" id="1344416"/>
    <lineage>
        <taxon>Eukaryota</taxon>
        <taxon>Fungi</taxon>
        <taxon>Fungi incertae sedis</taxon>
        <taxon>Chytridiomycota</taxon>
        <taxon>Chytridiomycota incertae sedis</taxon>
        <taxon>Monoblepharidomycetes</taxon>
        <taxon>Monoblepharidales</taxon>
        <taxon>Gonapodyaceae</taxon>
        <taxon>Gonapodya</taxon>
    </lineage>
</organism>
<dbReference type="InterPro" id="IPR000073">
    <property type="entry name" value="AB_hydrolase_1"/>
</dbReference>
<proteinExistence type="inferred from homology"/>
<dbReference type="Pfam" id="PF00561">
    <property type="entry name" value="Abhydrolase_1"/>
    <property type="match status" value="1"/>
</dbReference>
<dbReference type="PRINTS" id="PR00412">
    <property type="entry name" value="EPOXHYDRLASE"/>
</dbReference>
<keyword evidence="5" id="KW-1185">Reference proteome</keyword>
<evidence type="ECO:0000256" key="1">
    <source>
        <dbReference type="ARBA" id="ARBA00022801"/>
    </source>
</evidence>
<dbReference type="GO" id="GO:0016787">
    <property type="term" value="F:hydrolase activity"/>
    <property type="evidence" value="ECO:0007669"/>
    <property type="project" value="UniProtKB-KW"/>
</dbReference>
<comment type="similarity">
    <text evidence="2">Belongs to the AB hydrolase superfamily. Epoxide hydrolase family.</text>
</comment>
<keyword evidence="1 4" id="KW-0378">Hydrolase</keyword>
<dbReference type="AlphaFoldDB" id="A0A139A9T8"/>
<dbReference type="InterPro" id="IPR000639">
    <property type="entry name" value="Epox_hydrolase-like"/>
</dbReference>
<feature type="domain" description="AB hydrolase-1" evidence="3">
    <location>
        <begin position="37"/>
        <end position="151"/>
    </location>
</feature>
<name>A0A139A9T8_GONPJ</name>
<dbReference type="PANTHER" id="PTHR43329">
    <property type="entry name" value="EPOXIDE HYDROLASE"/>
    <property type="match status" value="1"/>
</dbReference>
<accession>A0A139A9T8</accession>